<dbReference type="InterPro" id="IPR038664">
    <property type="entry name" value="Gar1/Naf1_Cbf5-bd_sf"/>
</dbReference>
<dbReference type="InterPro" id="IPR009000">
    <property type="entry name" value="Transl_B-barrel_sf"/>
</dbReference>
<name>A0A2K5AP54_9ARCH</name>
<feature type="region of interest" description="Disordered" evidence="1">
    <location>
        <begin position="83"/>
        <end position="134"/>
    </location>
</feature>
<reference evidence="3" key="1">
    <citation type="submission" date="2018-01" db="EMBL/GenBank/DDBJ databases">
        <authorList>
            <person name="Kerou L M."/>
        </authorList>
    </citation>
    <scope>NUCLEOTIDE SEQUENCE [LARGE SCALE GENOMIC DNA]</scope>
    <source>
        <strain evidence="3">SCU2</strain>
    </source>
</reference>
<sequence length="134" mass="15103">MREKIEVGEVLHVARSGRMIIKSSISDVAVLSRGTILVDAKGRSVAKLIELIGPVQSPYISAMPLTDRVKKYVGATLYVERTGKKVRRQENDDGKSKSKSKRVERKSGRREMMGEKREEEKDEEEGEGRGKEEE</sequence>
<dbReference type="EMBL" id="LT981265">
    <property type="protein sequence ID" value="SPC33407.1"/>
    <property type="molecule type" value="Genomic_DNA"/>
</dbReference>
<accession>A0A2K5AP54</accession>
<evidence type="ECO:0000313" key="2">
    <source>
        <dbReference type="EMBL" id="SPC33407.1"/>
    </source>
</evidence>
<dbReference type="AlphaFoldDB" id="A0A2K5AP54"/>
<dbReference type="SUPFAM" id="SSF50447">
    <property type="entry name" value="Translation proteins"/>
    <property type="match status" value="1"/>
</dbReference>
<proteinExistence type="predicted"/>
<dbReference type="RefSeq" id="WP_103287766.1">
    <property type="nucleotide sequence ID" value="NZ_LT981265.1"/>
</dbReference>
<dbReference type="Proteomes" id="UP000236248">
    <property type="component" value="Chromosome NCAV"/>
</dbReference>
<evidence type="ECO:0008006" key="4">
    <source>
        <dbReference type="Google" id="ProtNLM"/>
    </source>
</evidence>
<dbReference type="KEGG" id="ncv:NCAV_0207"/>
<organism evidence="2 3">
    <name type="scientific">Candidatus Nitrosocaldus cavascurensis</name>
    <dbReference type="NCBI Taxonomy" id="2058097"/>
    <lineage>
        <taxon>Archaea</taxon>
        <taxon>Nitrososphaerota</taxon>
        <taxon>Nitrososphaeria</taxon>
        <taxon>Candidatus Nitrosocaldales</taxon>
        <taxon>Candidatus Nitrosocaldaceae</taxon>
        <taxon>Candidatus Nitrosocaldus</taxon>
    </lineage>
</organism>
<protein>
    <recommendedName>
        <fullName evidence="4">H/ACA RNA-protein complex protein Gar1</fullName>
    </recommendedName>
</protein>
<evidence type="ECO:0000313" key="3">
    <source>
        <dbReference type="Proteomes" id="UP000236248"/>
    </source>
</evidence>
<dbReference type="Gene3D" id="2.40.10.230">
    <property type="entry name" value="Probable tRNA pseudouridine synthase domain"/>
    <property type="match status" value="1"/>
</dbReference>
<keyword evidence="3" id="KW-1185">Reference proteome</keyword>
<gene>
    <name evidence="2" type="ORF">NCAV_0207</name>
</gene>
<feature type="compositionally biased region" description="Basic and acidic residues" evidence="1">
    <location>
        <begin position="105"/>
        <end position="119"/>
    </location>
</feature>
<dbReference type="GeneID" id="41594309"/>
<evidence type="ECO:0000256" key="1">
    <source>
        <dbReference type="SAM" id="MobiDB-lite"/>
    </source>
</evidence>